<dbReference type="InParanoid" id="D8UJZ4"/>
<dbReference type="GO" id="GO:0045842">
    <property type="term" value="P:positive regulation of mitotic metaphase/anaphase transition"/>
    <property type="evidence" value="ECO:0007669"/>
    <property type="project" value="TreeGrafter"/>
</dbReference>
<dbReference type="InterPro" id="IPR007192">
    <property type="entry name" value="APC8"/>
</dbReference>
<evidence type="ECO:0000256" key="5">
    <source>
        <dbReference type="ARBA" id="ARBA00022803"/>
    </source>
</evidence>
<evidence type="ECO:0000256" key="7">
    <source>
        <dbReference type="PROSITE-ProRule" id="PRU00339"/>
    </source>
</evidence>
<dbReference type="PANTHER" id="PTHR12558:SF10">
    <property type="entry name" value="CELL DIVISION CYCLE PROTEIN 23 HOMOLOG"/>
    <property type="match status" value="1"/>
</dbReference>
<dbReference type="OrthoDB" id="10262026at2759"/>
<evidence type="ECO:0000256" key="8">
    <source>
        <dbReference type="SAM" id="MobiDB-lite"/>
    </source>
</evidence>
<name>D8UJZ4_VOLCA</name>
<dbReference type="eggNOG" id="KOG1155">
    <property type="taxonomic scope" value="Eukaryota"/>
</dbReference>
<gene>
    <name evidence="10" type="ORF">VOLCADRAFT_100315</name>
</gene>
<dbReference type="PROSITE" id="PS50005">
    <property type="entry name" value="TPR"/>
    <property type="match status" value="1"/>
</dbReference>
<evidence type="ECO:0000256" key="1">
    <source>
        <dbReference type="ARBA" id="ARBA00022618"/>
    </source>
</evidence>
<proteinExistence type="predicted"/>
<evidence type="ECO:0000259" key="9">
    <source>
        <dbReference type="Pfam" id="PF04049"/>
    </source>
</evidence>
<evidence type="ECO:0000313" key="11">
    <source>
        <dbReference type="Proteomes" id="UP000001058"/>
    </source>
</evidence>
<feature type="region of interest" description="Disordered" evidence="8">
    <location>
        <begin position="54"/>
        <end position="94"/>
    </location>
</feature>
<evidence type="ECO:0000256" key="6">
    <source>
        <dbReference type="ARBA" id="ARBA00023306"/>
    </source>
</evidence>
<sequence length="535" mass="56922">MVPERPGATVPSPATPADIAAELTLAVHDLNARGLFQAAQWAAEQLVGLELHSPHQGASGWQHHQQHHPQGHAGFTSRTSSPQTANLLSRNDPDEQHPQYLLARAYFQSKEYRRTAHALSGLTGPLPTFLRLYATYLAGEKRRDPTAVAASATPLLFPAASAPVVQTNAPPSPTAVAAAATLMLFPAAAAPVVQTNAPPSPTAVAAAATPLLFPAASAPVVQTNAPPSPTAIAAAATPLLIPAAAAPVVQTNAPPSPTTVAAAATLLLFPAAAGTDTFSNILFVKEAAAPLSVLAHRVAATDKYRPETCCVLGNYYSLQAASQAGPYREVGCLPAKVWCVGRDGRDAYRRAIDVSPQDFRAWYGLGQAYELLKMPYYALYYYRRAAQLRPTDARMWCALAQCFVHEQIGLQDAAVRAYQRAIAHDDPDGIAVHKLAKLYESRGEPHAAERLFRDSLRRLERHSHAFLSLSFAAHNFPTSLPRMCLCPLLLLPGQFDRSTAVAALHRTGGDPVAAVRAYWYPVTGGGGGEGPEHGA</sequence>
<dbReference type="InterPro" id="IPR019734">
    <property type="entry name" value="TPR_rpt"/>
</dbReference>
<accession>D8UJZ4</accession>
<dbReference type="InterPro" id="IPR011990">
    <property type="entry name" value="TPR-like_helical_dom_sf"/>
</dbReference>
<dbReference type="EMBL" id="GL378434">
    <property type="protein sequence ID" value="EFJ39960.1"/>
    <property type="molecule type" value="Genomic_DNA"/>
</dbReference>
<keyword evidence="1" id="KW-0132">Cell division</keyword>
<dbReference type="GO" id="GO:0031145">
    <property type="term" value="P:anaphase-promoting complex-dependent catabolic process"/>
    <property type="evidence" value="ECO:0007669"/>
    <property type="project" value="TreeGrafter"/>
</dbReference>
<feature type="repeat" description="TPR" evidence="7">
    <location>
        <begin position="359"/>
        <end position="392"/>
    </location>
</feature>
<dbReference type="SMART" id="SM00028">
    <property type="entry name" value="TPR"/>
    <property type="match status" value="3"/>
</dbReference>
<keyword evidence="5 7" id="KW-0802">TPR repeat</keyword>
<keyword evidence="2" id="KW-0677">Repeat</keyword>
<dbReference type="Gene3D" id="1.25.40.10">
    <property type="entry name" value="Tetratricopeptide repeat domain"/>
    <property type="match status" value="2"/>
</dbReference>
<evidence type="ECO:0000256" key="2">
    <source>
        <dbReference type="ARBA" id="ARBA00022737"/>
    </source>
</evidence>
<feature type="domain" description="Cdc23" evidence="9">
    <location>
        <begin position="19"/>
        <end position="144"/>
    </location>
</feature>
<keyword evidence="6" id="KW-0131">Cell cycle</keyword>
<reference evidence="10 11" key="1">
    <citation type="journal article" date="2010" name="Science">
        <title>Genomic analysis of organismal complexity in the multicellular green alga Volvox carteri.</title>
        <authorList>
            <person name="Prochnik S.E."/>
            <person name="Umen J."/>
            <person name="Nedelcu A.M."/>
            <person name="Hallmann A."/>
            <person name="Miller S.M."/>
            <person name="Nishii I."/>
            <person name="Ferris P."/>
            <person name="Kuo A."/>
            <person name="Mitros T."/>
            <person name="Fritz-Laylin L.K."/>
            <person name="Hellsten U."/>
            <person name="Chapman J."/>
            <person name="Simakov O."/>
            <person name="Rensing S.A."/>
            <person name="Terry A."/>
            <person name="Pangilinan J."/>
            <person name="Kapitonov V."/>
            <person name="Jurka J."/>
            <person name="Salamov A."/>
            <person name="Shapiro H."/>
            <person name="Schmutz J."/>
            <person name="Grimwood J."/>
            <person name="Lindquist E."/>
            <person name="Lucas S."/>
            <person name="Grigoriev I.V."/>
            <person name="Schmitt R."/>
            <person name="Kirk D."/>
            <person name="Rokhsar D.S."/>
        </authorList>
    </citation>
    <scope>NUCLEOTIDE SEQUENCE [LARGE SCALE GENOMIC DNA]</scope>
    <source>
        <strain evidence="11">f. Nagariensis / Eve</strain>
    </source>
</reference>
<dbReference type="STRING" id="3068.D8UJZ4"/>
<protein>
    <recommendedName>
        <fullName evidence="9">Cdc23 domain-containing protein</fullName>
    </recommendedName>
</protein>
<dbReference type="GO" id="GO:0016567">
    <property type="term" value="P:protein ubiquitination"/>
    <property type="evidence" value="ECO:0007669"/>
    <property type="project" value="TreeGrafter"/>
</dbReference>
<dbReference type="RefSeq" id="XP_002958985.1">
    <property type="nucleotide sequence ID" value="XM_002958939.1"/>
</dbReference>
<keyword evidence="11" id="KW-1185">Reference proteome</keyword>
<dbReference type="FunCoup" id="D8UJZ4">
    <property type="interactions" value="917"/>
</dbReference>
<evidence type="ECO:0000256" key="4">
    <source>
        <dbReference type="ARBA" id="ARBA00022786"/>
    </source>
</evidence>
<evidence type="ECO:0000256" key="3">
    <source>
        <dbReference type="ARBA" id="ARBA00022776"/>
    </source>
</evidence>
<organism evidence="11">
    <name type="scientific">Volvox carteri f. nagariensis</name>
    <dbReference type="NCBI Taxonomy" id="3068"/>
    <lineage>
        <taxon>Eukaryota</taxon>
        <taxon>Viridiplantae</taxon>
        <taxon>Chlorophyta</taxon>
        <taxon>core chlorophytes</taxon>
        <taxon>Chlorophyceae</taxon>
        <taxon>CS clade</taxon>
        <taxon>Chlamydomonadales</taxon>
        <taxon>Volvocaceae</taxon>
        <taxon>Volvox</taxon>
    </lineage>
</organism>
<keyword evidence="3" id="KW-0498">Mitosis</keyword>
<dbReference type="Pfam" id="PF04049">
    <property type="entry name" value="ANAPC8"/>
    <property type="match status" value="1"/>
</dbReference>
<dbReference type="AlphaFoldDB" id="D8UJZ4"/>
<evidence type="ECO:0000313" key="10">
    <source>
        <dbReference type="EMBL" id="EFJ39960.1"/>
    </source>
</evidence>
<dbReference type="GO" id="GO:0051301">
    <property type="term" value="P:cell division"/>
    <property type="evidence" value="ECO:0007669"/>
    <property type="project" value="UniProtKB-KW"/>
</dbReference>
<dbReference type="GeneID" id="9625645"/>
<feature type="compositionally biased region" description="Polar residues" evidence="8">
    <location>
        <begin position="76"/>
        <end position="89"/>
    </location>
</feature>
<dbReference type="GO" id="GO:0005680">
    <property type="term" value="C:anaphase-promoting complex"/>
    <property type="evidence" value="ECO:0007669"/>
    <property type="project" value="InterPro"/>
</dbReference>
<dbReference type="SUPFAM" id="SSF48452">
    <property type="entry name" value="TPR-like"/>
    <property type="match status" value="1"/>
</dbReference>
<dbReference type="KEGG" id="vcn:VOLCADRAFT_100315"/>
<dbReference type="Proteomes" id="UP000001058">
    <property type="component" value="Unassembled WGS sequence"/>
</dbReference>
<keyword evidence="4" id="KW-0833">Ubl conjugation pathway</keyword>
<dbReference type="PANTHER" id="PTHR12558">
    <property type="entry name" value="CELL DIVISION CYCLE 16,23,27"/>
    <property type="match status" value="1"/>
</dbReference>